<feature type="transmembrane region" description="Helical" evidence="1">
    <location>
        <begin position="252"/>
        <end position="277"/>
    </location>
</feature>
<comment type="caution">
    <text evidence="2">The sequence shown here is derived from an EMBL/GenBank/DDBJ whole genome shotgun (WGS) entry which is preliminary data.</text>
</comment>
<name>A0A843TCF5_COLES</name>
<keyword evidence="3" id="KW-1185">Reference proteome</keyword>
<reference evidence="2" key="1">
    <citation type="submission" date="2017-07" db="EMBL/GenBank/DDBJ databases">
        <title>Taro Niue Genome Assembly and Annotation.</title>
        <authorList>
            <person name="Atibalentja N."/>
            <person name="Keating K."/>
            <person name="Fields C.J."/>
        </authorList>
    </citation>
    <scope>NUCLEOTIDE SEQUENCE</scope>
    <source>
        <strain evidence="2">Niue_2</strain>
        <tissue evidence="2">Leaf</tissue>
    </source>
</reference>
<organism evidence="2 3">
    <name type="scientific">Colocasia esculenta</name>
    <name type="common">Wild taro</name>
    <name type="synonym">Arum esculentum</name>
    <dbReference type="NCBI Taxonomy" id="4460"/>
    <lineage>
        <taxon>Eukaryota</taxon>
        <taxon>Viridiplantae</taxon>
        <taxon>Streptophyta</taxon>
        <taxon>Embryophyta</taxon>
        <taxon>Tracheophyta</taxon>
        <taxon>Spermatophyta</taxon>
        <taxon>Magnoliopsida</taxon>
        <taxon>Liliopsida</taxon>
        <taxon>Araceae</taxon>
        <taxon>Aroideae</taxon>
        <taxon>Colocasieae</taxon>
        <taxon>Colocasia</taxon>
    </lineage>
</organism>
<evidence type="ECO:0000313" key="3">
    <source>
        <dbReference type="Proteomes" id="UP000652761"/>
    </source>
</evidence>
<evidence type="ECO:0000313" key="2">
    <source>
        <dbReference type="EMBL" id="MQL68735.1"/>
    </source>
</evidence>
<evidence type="ECO:0000256" key="1">
    <source>
        <dbReference type="SAM" id="Phobius"/>
    </source>
</evidence>
<keyword evidence="1" id="KW-1133">Transmembrane helix</keyword>
<dbReference type="AlphaFoldDB" id="A0A843TCF5"/>
<keyword evidence="1" id="KW-0472">Membrane</keyword>
<gene>
    <name evidence="2" type="ORF">Taro_001013</name>
</gene>
<accession>A0A843TCF5</accession>
<proteinExistence type="predicted"/>
<keyword evidence="1" id="KW-0812">Transmembrane</keyword>
<dbReference type="Proteomes" id="UP000652761">
    <property type="component" value="Unassembled WGS sequence"/>
</dbReference>
<dbReference type="EMBL" id="NMUH01000020">
    <property type="protein sequence ID" value="MQL68735.1"/>
    <property type="molecule type" value="Genomic_DNA"/>
</dbReference>
<feature type="non-terminal residue" evidence="2">
    <location>
        <position position="1"/>
    </location>
</feature>
<protein>
    <submittedName>
        <fullName evidence="2">Uncharacterized protein</fullName>
    </submittedName>
</protein>
<sequence length="315" mass="34136">SVGGDANFGVPGQVCSFPARVVRVLQVGCNCCCVVRVESVVAWCVRAVVARLAVDSLAVVFSVWRTIAGKSRLCRCSVCRVASLVECCDTCLWLLSLRCIAWLPCVLVRFPRTVCCCPGEGFSPDCFTPVSAVAVLPQSLRCVVGLARAFWQVFPEQYLGGSGGGSPRTDLCCFCSSACCSVLSDGLYCLVIWVVHSGEGSSQNRPLSLLAEVLPRSALCLFWATVVLPLWFEVCRLVGLRSGEVLPGRLLALLVEFAWALSALCLFWATVVLPLWFEVCRLVGLRSGEVLPGWLLALLVEVLRKAASCFKVWCL</sequence>